<dbReference type="InParanoid" id="G0MMX4"/>
<accession>G0MMX4</accession>
<dbReference type="PROSITE" id="PS50252">
    <property type="entry name" value="TBOX_3"/>
    <property type="match status" value="1"/>
</dbReference>
<dbReference type="GO" id="GO:0003700">
    <property type="term" value="F:DNA-binding transcription factor activity"/>
    <property type="evidence" value="ECO:0007669"/>
    <property type="project" value="InterPro"/>
</dbReference>
<dbReference type="GO" id="GO:0003677">
    <property type="term" value="F:DNA binding"/>
    <property type="evidence" value="ECO:0007669"/>
    <property type="project" value="UniProtKB-UniRule"/>
</dbReference>
<comment type="caution">
    <text evidence="5">Lacks conserved residue(s) required for the propagation of feature annotation.</text>
</comment>
<dbReference type="SUPFAM" id="SSF49417">
    <property type="entry name" value="p53-like transcription factors"/>
    <property type="match status" value="1"/>
</dbReference>
<dbReference type="InterPro" id="IPR046360">
    <property type="entry name" value="T-box_DNA-bd"/>
</dbReference>
<evidence type="ECO:0000256" key="5">
    <source>
        <dbReference type="PROSITE-ProRule" id="PRU00201"/>
    </source>
</evidence>
<dbReference type="Proteomes" id="UP000008068">
    <property type="component" value="Unassembled WGS sequence"/>
</dbReference>
<dbReference type="EMBL" id="GL379802">
    <property type="protein sequence ID" value="EGT37352.1"/>
    <property type="molecule type" value="Genomic_DNA"/>
</dbReference>
<dbReference type="GO" id="GO:0045893">
    <property type="term" value="P:positive regulation of DNA-templated transcription"/>
    <property type="evidence" value="ECO:0007669"/>
    <property type="project" value="InterPro"/>
</dbReference>
<feature type="domain" description="T-box" evidence="6">
    <location>
        <begin position="24"/>
        <end position="143"/>
    </location>
</feature>
<protein>
    <recommendedName>
        <fullName evidence="6">T-box domain-containing protein</fullName>
    </recommendedName>
</protein>
<evidence type="ECO:0000259" key="6">
    <source>
        <dbReference type="PROSITE" id="PS50252"/>
    </source>
</evidence>
<reference evidence="8" key="1">
    <citation type="submission" date="2011-07" db="EMBL/GenBank/DDBJ databases">
        <authorList>
            <consortium name="Caenorhabditis brenneri Sequencing and Analysis Consortium"/>
            <person name="Wilson R.K."/>
        </authorList>
    </citation>
    <scope>NUCLEOTIDE SEQUENCE [LARGE SCALE GENOMIC DNA]</scope>
    <source>
        <strain evidence="8">PB2801</strain>
    </source>
</reference>
<evidence type="ECO:0000313" key="7">
    <source>
        <dbReference type="EMBL" id="EGT37352.1"/>
    </source>
</evidence>
<dbReference type="InterPro" id="IPR036960">
    <property type="entry name" value="T-box_sf"/>
</dbReference>
<evidence type="ECO:0000256" key="4">
    <source>
        <dbReference type="ARBA" id="ARBA00023242"/>
    </source>
</evidence>
<evidence type="ECO:0000256" key="2">
    <source>
        <dbReference type="ARBA" id="ARBA00023125"/>
    </source>
</evidence>
<dbReference type="Pfam" id="PF00907">
    <property type="entry name" value="T-box"/>
    <property type="match status" value="1"/>
</dbReference>
<evidence type="ECO:0000313" key="8">
    <source>
        <dbReference type="Proteomes" id="UP000008068"/>
    </source>
</evidence>
<comment type="subcellular location">
    <subcellularLocation>
        <location evidence="5">Nucleus</location>
    </subcellularLocation>
</comment>
<dbReference type="AlphaFoldDB" id="G0MMX4"/>
<evidence type="ECO:0000256" key="1">
    <source>
        <dbReference type="ARBA" id="ARBA00023015"/>
    </source>
</evidence>
<dbReference type="InterPro" id="IPR008967">
    <property type="entry name" value="p53-like_TF_DNA-bd_sf"/>
</dbReference>
<proteinExistence type="predicted"/>
<dbReference type="GO" id="GO:0005634">
    <property type="term" value="C:nucleus"/>
    <property type="evidence" value="ECO:0007669"/>
    <property type="project" value="UniProtKB-SubCell"/>
</dbReference>
<keyword evidence="8" id="KW-1185">Reference proteome</keyword>
<gene>
    <name evidence="7" type="ORF">CAEBREN_15550</name>
</gene>
<evidence type="ECO:0000256" key="3">
    <source>
        <dbReference type="ARBA" id="ARBA00023163"/>
    </source>
</evidence>
<dbReference type="HOGENOM" id="CLU_832164_0_0_1"/>
<name>G0MMX4_CAEBE</name>
<dbReference type="Gene3D" id="2.60.40.820">
    <property type="entry name" value="Transcription factor, T-box"/>
    <property type="match status" value="1"/>
</dbReference>
<keyword evidence="2 5" id="KW-0238">DNA-binding</keyword>
<sequence>MASPLSSAPSSIAVTIANPDQWSHGHDTEMPIGCKRCHLRPSLQYTTTGLIDNAMYNVQLKIEQLEKLKLKFMPDKNRYWKQAHDHETMTCQFVDFPGIPENSWVKGIDLKFLDFSKVFFTKQHAPGEVVVRPLIRYMPSVVIKDTNGNSFEFVQPTQMIIPISGKRKIQYNLPPVPIEGEEETEEEFEEPAPKRKAPAREFDFGMQEVRLSYAPSIAQPLQLTELPTAPLKPRRQLMNPSHPHFPYMDLMSYRGYTEEETIDMYERPTVIDAIPAPQEIPGASDDIFEEIIDNENDMSKKIEGFDKLLHSDDFFDFMDKLDQQQEDFLFISSQ</sequence>
<keyword evidence="1" id="KW-0805">Transcription regulation</keyword>
<keyword evidence="3" id="KW-0804">Transcription</keyword>
<dbReference type="STRING" id="135651.G0MMX4"/>
<organism evidence="8">
    <name type="scientific">Caenorhabditis brenneri</name>
    <name type="common">Nematode worm</name>
    <dbReference type="NCBI Taxonomy" id="135651"/>
    <lineage>
        <taxon>Eukaryota</taxon>
        <taxon>Metazoa</taxon>
        <taxon>Ecdysozoa</taxon>
        <taxon>Nematoda</taxon>
        <taxon>Chromadorea</taxon>
        <taxon>Rhabditida</taxon>
        <taxon>Rhabditina</taxon>
        <taxon>Rhabditomorpha</taxon>
        <taxon>Rhabditoidea</taxon>
        <taxon>Rhabditidae</taxon>
        <taxon>Peloderinae</taxon>
        <taxon>Caenorhabditis</taxon>
    </lineage>
</organism>
<keyword evidence="4 5" id="KW-0539">Nucleus</keyword>